<dbReference type="RefSeq" id="WP_269560291.1">
    <property type="nucleotide sequence ID" value="NZ_CP114767.1"/>
</dbReference>
<name>A0ABY7LTL9_9BACT</name>
<dbReference type="SUPFAM" id="SSF51905">
    <property type="entry name" value="FAD/NAD(P)-binding domain"/>
    <property type="match status" value="1"/>
</dbReference>
<feature type="region of interest" description="Disordered" evidence="6">
    <location>
        <begin position="494"/>
        <end position="514"/>
    </location>
</feature>
<evidence type="ECO:0000259" key="7">
    <source>
        <dbReference type="Pfam" id="PF01593"/>
    </source>
</evidence>
<dbReference type="GO" id="GO:0016491">
    <property type="term" value="F:oxidoreductase activity"/>
    <property type="evidence" value="ECO:0007669"/>
    <property type="project" value="UniProtKB-KW"/>
</dbReference>
<keyword evidence="3 5" id="KW-0125">Carotenoid biosynthesis</keyword>
<evidence type="ECO:0000313" key="9">
    <source>
        <dbReference type="Proteomes" id="UP001211005"/>
    </source>
</evidence>
<feature type="domain" description="Amine oxidase" evidence="7">
    <location>
        <begin position="12"/>
        <end position="485"/>
    </location>
</feature>
<evidence type="ECO:0000256" key="6">
    <source>
        <dbReference type="SAM" id="MobiDB-lite"/>
    </source>
</evidence>
<dbReference type="NCBIfam" id="TIGR02734">
    <property type="entry name" value="crtI_fam"/>
    <property type="match status" value="1"/>
</dbReference>
<dbReference type="PANTHER" id="PTHR43734">
    <property type="entry name" value="PHYTOENE DESATURASE"/>
    <property type="match status" value="1"/>
</dbReference>
<keyword evidence="9" id="KW-1185">Reference proteome</keyword>
<evidence type="ECO:0000256" key="1">
    <source>
        <dbReference type="ARBA" id="ARBA00004829"/>
    </source>
</evidence>
<reference evidence="8 9" key="1">
    <citation type="submission" date="2022-12" db="EMBL/GenBank/DDBJ databases">
        <title>Hymenobacter canadensis sp. nov. isolated from lake water of the Cambridge Bay, Canada.</title>
        <authorList>
            <person name="Kim W.H."/>
            <person name="Lee Y.M."/>
        </authorList>
    </citation>
    <scope>NUCLEOTIDE SEQUENCE [LARGE SCALE GENOMIC DNA]</scope>
    <source>
        <strain evidence="8 9">PAMC 29467</strain>
    </source>
</reference>
<sequence>MSKHVLVIGSGFAGLSAATSLAQRGYRVTILEKNEGPGGRARVFRTQGFTFDMGPSWYWMPDIFEQYFARFGRKVSDYYNLVRLDPSYQVIFKGPEAVDIPAAMSELRQLFERYEPGSAARLDEFLRQAAYKYKVGIGKFVHMPGRSLLEFADPRLLVDAVRLDLLQSMHKHVRKFFTHPRLLELVEFPILFLGATSENTPALYSLMNYADLAMGTWYPMGGMHKIVEGMVKLAQEQGVTLEYNQEVQQIVVENGRATGVQTATGFRAADVVVAGADYHHAEQHLLAPQWRHYDEAYWNKRTMAPSSLLFYLGVNRRVDKLRHHNLFFDEDFSLHAEEIYKDPKWPSRPLFYVSAPSQTDSSVAPDGCENLFLLIPVAPDLPDPEETREHYYHLIMDRLERHCGHSIRDAVVYKRSYAHQDFQQDYHSYKGNAYGLANTLRQTAILKPSLKSNKVSNLYFTGQLTVPGPGVPPSLISGQVVAVEVEKENPVSLRAERSNLSAATPAPTLTDKPF</sequence>
<evidence type="ECO:0000313" key="8">
    <source>
        <dbReference type="EMBL" id="WBA42233.1"/>
    </source>
</evidence>
<protein>
    <submittedName>
        <fullName evidence="8">Phytoene desaturase family protein</fullName>
        <ecNumber evidence="8">1.-.-.-</ecNumber>
    </submittedName>
</protein>
<dbReference type="InterPro" id="IPR002937">
    <property type="entry name" value="Amino_oxidase"/>
</dbReference>
<evidence type="ECO:0000256" key="2">
    <source>
        <dbReference type="ARBA" id="ARBA00006046"/>
    </source>
</evidence>
<proteinExistence type="inferred from homology"/>
<dbReference type="Gene3D" id="3.50.50.60">
    <property type="entry name" value="FAD/NAD(P)-binding domain"/>
    <property type="match status" value="2"/>
</dbReference>
<dbReference type="Pfam" id="PF01593">
    <property type="entry name" value="Amino_oxidase"/>
    <property type="match status" value="1"/>
</dbReference>
<comment type="pathway">
    <text evidence="1 5">Carotenoid biosynthesis.</text>
</comment>
<dbReference type="EC" id="1.-.-.-" evidence="8"/>
<evidence type="ECO:0000256" key="5">
    <source>
        <dbReference type="RuleBase" id="RU362075"/>
    </source>
</evidence>
<dbReference type="Proteomes" id="UP001211005">
    <property type="component" value="Chromosome"/>
</dbReference>
<dbReference type="PANTHER" id="PTHR43734:SF1">
    <property type="entry name" value="PHYTOENE DESATURASE"/>
    <property type="match status" value="1"/>
</dbReference>
<dbReference type="InterPro" id="IPR014105">
    <property type="entry name" value="Carotenoid/retinoid_OxRdtase"/>
</dbReference>
<gene>
    <name evidence="8" type="primary">crtI</name>
    <name evidence="8" type="ORF">O3303_01440</name>
</gene>
<accession>A0ABY7LTL9</accession>
<keyword evidence="4 5" id="KW-0560">Oxidoreductase</keyword>
<dbReference type="InterPro" id="IPR036188">
    <property type="entry name" value="FAD/NAD-bd_sf"/>
</dbReference>
<evidence type="ECO:0000256" key="3">
    <source>
        <dbReference type="ARBA" id="ARBA00022746"/>
    </source>
</evidence>
<organism evidence="8 9">
    <name type="scientific">Hymenobacter canadensis</name>
    <dbReference type="NCBI Taxonomy" id="2999067"/>
    <lineage>
        <taxon>Bacteria</taxon>
        <taxon>Pseudomonadati</taxon>
        <taxon>Bacteroidota</taxon>
        <taxon>Cytophagia</taxon>
        <taxon>Cytophagales</taxon>
        <taxon>Hymenobacteraceae</taxon>
        <taxon>Hymenobacter</taxon>
    </lineage>
</organism>
<comment type="similarity">
    <text evidence="2 5">Belongs to the carotenoid/retinoid oxidoreductase family.</text>
</comment>
<evidence type="ECO:0000256" key="4">
    <source>
        <dbReference type="ARBA" id="ARBA00023002"/>
    </source>
</evidence>
<dbReference type="EMBL" id="CP114767">
    <property type="protein sequence ID" value="WBA42233.1"/>
    <property type="molecule type" value="Genomic_DNA"/>
</dbReference>